<evidence type="ECO:0000256" key="2">
    <source>
        <dbReference type="PROSITE-ProRule" id="PRU01213"/>
    </source>
</evidence>
<dbReference type="Pfam" id="PF03459">
    <property type="entry name" value="TOBE"/>
    <property type="match status" value="2"/>
</dbReference>
<dbReference type="EMBL" id="JTHE03000038">
    <property type="protein sequence ID" value="MCM1982381.1"/>
    <property type="molecule type" value="Genomic_DNA"/>
</dbReference>
<dbReference type="Gene3D" id="2.40.50.100">
    <property type="match status" value="2"/>
</dbReference>
<dbReference type="RefSeq" id="WP_166281086.1">
    <property type="nucleotide sequence ID" value="NZ_JTHE03000038.1"/>
</dbReference>
<dbReference type="InterPro" id="IPR004606">
    <property type="entry name" value="Mop_domain"/>
</dbReference>
<dbReference type="InterPro" id="IPR008995">
    <property type="entry name" value="Mo/tungstate-bd_C_term_dom"/>
</dbReference>
<sequence length="132" mass="14011">MNQIAGTIAQLTVQGNLSLVRIAVQEMTLTAIVIDTPISAPHLQVGSPIQVIFKETEVIIGKGIDHRISLQNQLPGTLQALESGKLLSRVIVKTALGPIVSVITAQAVQQLQLQVGDTVTAMIKTNEVMLAP</sequence>
<gene>
    <name evidence="4" type="ORF">QQ91_0006005</name>
</gene>
<evidence type="ECO:0000256" key="1">
    <source>
        <dbReference type="ARBA" id="ARBA00022505"/>
    </source>
</evidence>
<dbReference type="AlphaFoldDB" id="A0ABD4T162"/>
<organism evidence="4 5">
    <name type="scientific">Lyngbya confervoides BDU141951</name>
    <dbReference type="NCBI Taxonomy" id="1574623"/>
    <lineage>
        <taxon>Bacteria</taxon>
        <taxon>Bacillati</taxon>
        <taxon>Cyanobacteriota</taxon>
        <taxon>Cyanophyceae</taxon>
        <taxon>Oscillatoriophycideae</taxon>
        <taxon>Oscillatoriales</taxon>
        <taxon>Microcoleaceae</taxon>
        <taxon>Lyngbya</taxon>
    </lineage>
</organism>
<proteinExistence type="predicted"/>
<protein>
    <submittedName>
        <fullName evidence="4">TOBE domain-containing protein</fullName>
    </submittedName>
</protein>
<evidence type="ECO:0000313" key="4">
    <source>
        <dbReference type="EMBL" id="MCM1982381.1"/>
    </source>
</evidence>
<dbReference type="Proteomes" id="UP000031561">
    <property type="component" value="Unassembled WGS sequence"/>
</dbReference>
<comment type="caution">
    <text evidence="4">The sequence shown here is derived from an EMBL/GenBank/DDBJ whole genome shotgun (WGS) entry which is preliminary data.</text>
</comment>
<keyword evidence="5" id="KW-1185">Reference proteome</keyword>
<evidence type="ECO:0000259" key="3">
    <source>
        <dbReference type="PROSITE" id="PS51866"/>
    </source>
</evidence>
<name>A0ABD4T162_9CYAN</name>
<reference evidence="4 5" key="1">
    <citation type="journal article" date="2015" name="Genome Announc.">
        <title>Draft Genome Sequence of Filamentous Marine Cyanobacterium Lyngbya confervoides Strain BDU141951.</title>
        <authorList>
            <person name="Chandrababunaidu M.M."/>
            <person name="Sen D."/>
            <person name="Tripathy S."/>
        </authorList>
    </citation>
    <scope>NUCLEOTIDE SEQUENCE [LARGE SCALE GENOMIC DNA]</scope>
    <source>
        <strain evidence="4 5">BDU141951</strain>
    </source>
</reference>
<keyword evidence="1 2" id="KW-0500">Molybdenum</keyword>
<dbReference type="SUPFAM" id="SSF50331">
    <property type="entry name" value="MOP-like"/>
    <property type="match status" value="2"/>
</dbReference>
<dbReference type="InterPro" id="IPR005116">
    <property type="entry name" value="Transp-assoc_OB_typ1"/>
</dbReference>
<accession>A0ABD4T162</accession>
<dbReference type="PROSITE" id="PS51866">
    <property type="entry name" value="MOP"/>
    <property type="match status" value="1"/>
</dbReference>
<evidence type="ECO:0000313" key="5">
    <source>
        <dbReference type="Proteomes" id="UP000031561"/>
    </source>
</evidence>
<feature type="domain" description="Mop" evidence="3">
    <location>
        <begin position="67"/>
        <end position="132"/>
    </location>
</feature>